<organism evidence="1">
    <name type="scientific">hydrothermal vent metagenome</name>
    <dbReference type="NCBI Taxonomy" id="652676"/>
    <lineage>
        <taxon>unclassified sequences</taxon>
        <taxon>metagenomes</taxon>
        <taxon>ecological metagenomes</taxon>
    </lineage>
</organism>
<reference evidence="1" key="1">
    <citation type="submission" date="2016-10" db="EMBL/GenBank/DDBJ databases">
        <authorList>
            <person name="de Groot N.N."/>
        </authorList>
    </citation>
    <scope>NUCLEOTIDE SEQUENCE</scope>
</reference>
<dbReference type="EMBL" id="FPIB01000004">
    <property type="protein sequence ID" value="SFV89885.1"/>
    <property type="molecule type" value="Genomic_DNA"/>
</dbReference>
<accession>A0A1W1E7F4</accession>
<name>A0A1W1E7F4_9ZZZZ</name>
<gene>
    <name evidence="1" type="ORF">MNB_SV-4-721</name>
</gene>
<evidence type="ECO:0000313" key="1">
    <source>
        <dbReference type="EMBL" id="SFV89885.1"/>
    </source>
</evidence>
<dbReference type="AlphaFoldDB" id="A0A1W1E7F4"/>
<sequence>MFFIHFYSFNVTRNNNIIKISPNYIIIKVKRFSSFIFLEFFSNNF</sequence>
<proteinExistence type="predicted"/>
<protein>
    <submittedName>
        <fullName evidence="1">Uncharacterized protein</fullName>
    </submittedName>
</protein>